<evidence type="ECO:0000256" key="1">
    <source>
        <dbReference type="SAM" id="MobiDB-lite"/>
    </source>
</evidence>
<gene>
    <name evidence="2" type="ORF">BHM03_00053936</name>
</gene>
<protein>
    <submittedName>
        <fullName evidence="2">Uncharacterized protein</fullName>
    </submittedName>
</protein>
<feature type="region of interest" description="Disordered" evidence="1">
    <location>
        <begin position="63"/>
        <end position="83"/>
    </location>
</feature>
<reference evidence="2" key="1">
    <citation type="journal article" date="2018" name="Data Brief">
        <title>Genome sequence data from 17 accessions of Ensete ventricosum, a staple food crop for millions in Ethiopia.</title>
        <authorList>
            <person name="Yemataw Z."/>
            <person name="Muzemil S."/>
            <person name="Ambachew D."/>
            <person name="Tripathi L."/>
            <person name="Tesfaye K."/>
            <person name="Chala A."/>
            <person name="Farbos A."/>
            <person name="O'Neill P."/>
            <person name="Moore K."/>
            <person name="Grant M."/>
            <person name="Studholme D.J."/>
        </authorList>
    </citation>
    <scope>NUCLEOTIDE SEQUENCE [LARGE SCALE GENOMIC DNA]</scope>
    <source>
        <tissue evidence="2">Leaf</tissue>
    </source>
</reference>
<dbReference type="Proteomes" id="UP000290560">
    <property type="component" value="Unassembled WGS sequence"/>
</dbReference>
<evidence type="ECO:0000313" key="2">
    <source>
        <dbReference type="EMBL" id="RZR75289.1"/>
    </source>
</evidence>
<dbReference type="EMBL" id="KV876679">
    <property type="protein sequence ID" value="RZR75289.1"/>
    <property type="molecule type" value="Genomic_DNA"/>
</dbReference>
<name>A0A445MM32_ENSVE</name>
<organism evidence="2">
    <name type="scientific">Ensete ventricosum</name>
    <name type="common">Abyssinian banana</name>
    <name type="synonym">Musa ensete</name>
    <dbReference type="NCBI Taxonomy" id="4639"/>
    <lineage>
        <taxon>Eukaryota</taxon>
        <taxon>Viridiplantae</taxon>
        <taxon>Streptophyta</taxon>
        <taxon>Embryophyta</taxon>
        <taxon>Tracheophyta</taxon>
        <taxon>Spermatophyta</taxon>
        <taxon>Magnoliopsida</taxon>
        <taxon>Liliopsida</taxon>
        <taxon>Zingiberales</taxon>
        <taxon>Musaceae</taxon>
        <taxon>Ensete</taxon>
    </lineage>
</organism>
<feature type="region of interest" description="Disordered" evidence="1">
    <location>
        <begin position="1"/>
        <end position="32"/>
    </location>
</feature>
<accession>A0A445MM32</accession>
<dbReference type="AlphaFoldDB" id="A0A445MM32"/>
<sequence length="83" mass="9096">MATSHSQPVRGGAHPWPGRRGNASGQLVEGRRPQRCRLWARHPPTHEVPPVYMAAANGAQPYHPRRGSCNGNNDSAEGFGHFF</sequence>
<proteinExistence type="predicted"/>